<sequence length="181" mass="20989">MKNLAAILGVATISLIMVVLFLTDGTTMPVSAKNHSLISASLEKDEAFPLKNEKKELTHDNIVQLTNRFMDILVQDSEENYKVKQFNTKEDLLTEFEKVSTRETAKSYVDFYYEEKADGMYILPTETPPWFIQDNDYDIEQVSNNTVKIIQNNTTDLDGNYTIEMEFTYHKTWKITNITHR</sequence>
<protein>
    <recommendedName>
        <fullName evidence="3">DUF3993 domain-containing protein</fullName>
    </recommendedName>
</protein>
<dbReference type="OrthoDB" id="2880030at2"/>
<keyword evidence="2" id="KW-1185">Reference proteome</keyword>
<dbReference type="Proteomes" id="UP000269301">
    <property type="component" value="Unassembled WGS sequence"/>
</dbReference>
<dbReference type="EMBL" id="RBZP01000023">
    <property type="protein sequence ID" value="RKQ29566.1"/>
    <property type="molecule type" value="Genomic_DNA"/>
</dbReference>
<evidence type="ECO:0000313" key="1">
    <source>
        <dbReference type="EMBL" id="RKQ29566.1"/>
    </source>
</evidence>
<gene>
    <name evidence="1" type="ORF">D8M06_17390</name>
</gene>
<comment type="caution">
    <text evidence="1">The sequence shown here is derived from an EMBL/GenBank/DDBJ whole genome shotgun (WGS) entry which is preliminary data.</text>
</comment>
<evidence type="ECO:0000313" key="2">
    <source>
        <dbReference type="Proteomes" id="UP000269301"/>
    </source>
</evidence>
<dbReference type="AlphaFoldDB" id="A0A494ZTN9"/>
<proteinExistence type="predicted"/>
<organism evidence="1 2">
    <name type="scientific">Oceanobacillus halophilus</name>
    <dbReference type="NCBI Taxonomy" id="930130"/>
    <lineage>
        <taxon>Bacteria</taxon>
        <taxon>Bacillati</taxon>
        <taxon>Bacillota</taxon>
        <taxon>Bacilli</taxon>
        <taxon>Bacillales</taxon>
        <taxon>Bacillaceae</taxon>
        <taxon>Oceanobacillus</taxon>
    </lineage>
</organism>
<dbReference type="RefSeq" id="WP_121205860.1">
    <property type="nucleotide sequence ID" value="NZ_RBZP01000023.1"/>
</dbReference>
<reference evidence="1 2" key="1">
    <citation type="journal article" date="2016" name="Int. J. Syst. Evol. Microbiol.">
        <title>Oceanobacillus halophilus sp. nov., a novel moderately halophilic bacterium from a hypersaline lake.</title>
        <authorList>
            <person name="Amoozegar M.A."/>
            <person name="Bagheri M."/>
            <person name="Makhdoumi A."/>
            <person name="Nikou M.M."/>
            <person name="Fazeli S.A.S."/>
            <person name="Schumann P."/>
            <person name="Sproer C."/>
            <person name="Sanchez-Porro C."/>
            <person name="Ventosa A."/>
        </authorList>
    </citation>
    <scope>NUCLEOTIDE SEQUENCE [LARGE SCALE GENOMIC DNA]</scope>
    <source>
        <strain evidence="1 2">DSM 23996</strain>
    </source>
</reference>
<accession>A0A494ZTN9</accession>
<evidence type="ECO:0008006" key="3">
    <source>
        <dbReference type="Google" id="ProtNLM"/>
    </source>
</evidence>
<name>A0A494ZTN9_9BACI</name>